<protein>
    <submittedName>
        <fullName evidence="2">Uncharacterized protein</fullName>
    </submittedName>
</protein>
<evidence type="ECO:0000313" key="2">
    <source>
        <dbReference type="EMBL" id="ADB60146.1"/>
    </source>
</evidence>
<feature type="region of interest" description="Disordered" evidence="1">
    <location>
        <begin position="1"/>
        <end position="25"/>
    </location>
</feature>
<dbReference type="EMBL" id="CP001860">
    <property type="protein sequence ID" value="ADB60146.1"/>
    <property type="molecule type" value="Genomic_DNA"/>
</dbReference>
<organism evidence="2 3">
    <name type="scientific">Haloterrigena turkmenica (strain ATCC 51198 / DSM 5511 / JCM 9101 / NCIMB 13204 / VKM B-1734 / 4k)</name>
    <name type="common">Halococcus turkmenicus</name>
    <dbReference type="NCBI Taxonomy" id="543526"/>
    <lineage>
        <taxon>Archaea</taxon>
        <taxon>Methanobacteriati</taxon>
        <taxon>Methanobacteriota</taxon>
        <taxon>Stenosarchaea group</taxon>
        <taxon>Halobacteria</taxon>
        <taxon>Halobacteriales</taxon>
        <taxon>Natrialbaceae</taxon>
        <taxon>Haloterrigena</taxon>
    </lineage>
</organism>
<proteinExistence type="predicted"/>
<sequence length="130" mass="14467">MERDDPRPDSTDAVPAAPPADEVPTDLPIALGDLFQLLATDRTRQLLYFLTARGGTVFVEELEAAFDDEAMIGFHHVQFPRLIDFHIIDYDREAGAITLTPIGDDLRPVLELVREMDDPAIAAVPNRAER</sequence>
<reference evidence="2 3" key="1">
    <citation type="journal article" date="2010" name="Stand. Genomic Sci.">
        <title>Complete genome sequence of Haloterrigena turkmenica type strain (4k).</title>
        <authorList>
            <person name="Saunders E."/>
            <person name="Tindall B.J."/>
            <person name="Fahnrich R."/>
            <person name="Lapidus A."/>
            <person name="Copeland A."/>
            <person name="Del Rio T.G."/>
            <person name="Lucas S."/>
            <person name="Chen F."/>
            <person name="Tice H."/>
            <person name="Cheng J.F."/>
            <person name="Han C."/>
            <person name="Detter J.C."/>
            <person name="Bruce D."/>
            <person name="Goodwin L."/>
            <person name="Chain P."/>
            <person name="Pitluck S."/>
            <person name="Pati A."/>
            <person name="Ivanova N."/>
            <person name="Mavromatis K."/>
            <person name="Chen A."/>
            <person name="Palaniappan K."/>
            <person name="Land M."/>
            <person name="Hauser L."/>
            <person name="Chang Y.J."/>
            <person name="Jeffries C.D."/>
            <person name="Brettin T."/>
            <person name="Rohde M."/>
            <person name="Goker M."/>
            <person name="Bristow J."/>
            <person name="Eisen J.A."/>
            <person name="Markowitz V."/>
            <person name="Hugenholtz P."/>
            <person name="Klenk H.P."/>
            <person name="Kyrpides N.C."/>
        </authorList>
    </citation>
    <scope>NUCLEOTIDE SEQUENCE [LARGE SCALE GENOMIC DNA]</scope>
    <source>
        <strain evidence="3">ATCC 51198 / DSM 5511 / JCM 9101 / NCIMB 13204 / VKM B-1734 / 4k</strain>
    </source>
</reference>
<dbReference type="KEGG" id="htu:Htur_1256"/>
<dbReference type="RefSeq" id="WP_012942452.1">
    <property type="nucleotide sequence ID" value="NC_013743.1"/>
</dbReference>
<gene>
    <name evidence="2" type="ordered locus">Htur_1256</name>
</gene>
<accession>D2RPB2</accession>
<dbReference type="Proteomes" id="UP000001903">
    <property type="component" value="Chromosome"/>
</dbReference>
<feature type="compositionally biased region" description="Basic and acidic residues" evidence="1">
    <location>
        <begin position="1"/>
        <end position="10"/>
    </location>
</feature>
<name>D2RPB2_HALTV</name>
<dbReference type="OrthoDB" id="186596at2157"/>
<dbReference type="GeneID" id="8741846"/>
<dbReference type="HOGENOM" id="CLU_1933216_0_0_2"/>
<dbReference type="AlphaFoldDB" id="D2RPB2"/>
<evidence type="ECO:0000256" key="1">
    <source>
        <dbReference type="SAM" id="MobiDB-lite"/>
    </source>
</evidence>
<dbReference type="eggNOG" id="arCOG03828">
    <property type="taxonomic scope" value="Archaea"/>
</dbReference>
<keyword evidence="3" id="KW-1185">Reference proteome</keyword>
<evidence type="ECO:0000313" key="3">
    <source>
        <dbReference type="Proteomes" id="UP000001903"/>
    </source>
</evidence>
<feature type="compositionally biased region" description="Low complexity" evidence="1">
    <location>
        <begin position="11"/>
        <end position="25"/>
    </location>
</feature>